<organism evidence="5 6">
    <name type="scientific">bacterium (Candidatus Blackallbacteria) CG17_big_fil_post_rev_8_21_14_2_50_48_46</name>
    <dbReference type="NCBI Taxonomy" id="2014261"/>
    <lineage>
        <taxon>Bacteria</taxon>
        <taxon>Candidatus Blackallbacteria</taxon>
    </lineage>
</organism>
<evidence type="ECO:0000256" key="1">
    <source>
        <dbReference type="ARBA" id="ARBA00022793"/>
    </source>
</evidence>
<protein>
    <submittedName>
        <fullName evidence="5">Phosphatidylserine decarboxylase</fullName>
    </submittedName>
</protein>
<reference evidence="5 6" key="1">
    <citation type="submission" date="2017-09" db="EMBL/GenBank/DDBJ databases">
        <title>Depth-based differentiation of microbial function through sediment-hosted aquifers and enrichment of novel symbionts in the deep terrestrial subsurface.</title>
        <authorList>
            <person name="Probst A.J."/>
            <person name="Ladd B."/>
            <person name="Jarett J.K."/>
            <person name="Geller-Mcgrath D.E."/>
            <person name="Sieber C.M."/>
            <person name="Emerson J.B."/>
            <person name="Anantharaman K."/>
            <person name="Thomas B.C."/>
            <person name="Malmstrom R."/>
            <person name="Stieglmeier M."/>
            <person name="Klingl A."/>
            <person name="Woyke T."/>
            <person name="Ryan C.M."/>
            <person name="Banfield J.F."/>
        </authorList>
    </citation>
    <scope>NUCLEOTIDE SEQUENCE [LARGE SCALE GENOMIC DNA]</scope>
    <source>
        <strain evidence="5">CG17_big_fil_post_rev_8_21_14_2_50_48_46</strain>
    </source>
</reference>
<comment type="caution">
    <text evidence="5">The sequence shown here is derived from an EMBL/GenBank/DDBJ whole genome shotgun (WGS) entry which is preliminary data.</text>
</comment>
<keyword evidence="3" id="KW-0456">Lyase</keyword>
<keyword evidence="1" id="KW-0210">Decarboxylase</keyword>
<evidence type="ECO:0000256" key="4">
    <source>
        <dbReference type="ARBA" id="ARBA00023317"/>
    </source>
</evidence>
<dbReference type="PANTHER" id="PTHR10067">
    <property type="entry name" value="PHOSPHATIDYLSERINE DECARBOXYLASE"/>
    <property type="match status" value="1"/>
</dbReference>
<dbReference type="EMBL" id="PFFQ01000012">
    <property type="protein sequence ID" value="PIW18668.1"/>
    <property type="molecule type" value="Genomic_DNA"/>
</dbReference>
<proteinExistence type="predicted"/>
<accession>A0A2M7G979</accession>
<dbReference type="Proteomes" id="UP000231019">
    <property type="component" value="Unassembled WGS sequence"/>
</dbReference>
<dbReference type="Pfam" id="PF02666">
    <property type="entry name" value="PS_Dcarbxylase"/>
    <property type="match status" value="1"/>
</dbReference>
<sequence>MANRAEIPLYNRQTQTLEFEQVFERGFMDFAYGHPLGRLFESALFSRKWFSKLYGHLKEQPGSQAQIQTFIQRYGLDISELEKPPEAYADYQAFFTRQLKPGARPIDPVPEHLVSPADARVLMLPLEEGVVVPVKGKRFALRDLLQNGSLAQTYAKGLCLIYRLAPVDYHHYCYIDRGWHRAHQRIAGALHSVSPLAQACRTVFPENERQWTLLHTEQFGPVLQIEVGALVVGRIQQLQSQGGKFERGQEKGWFALGGSTIIQLFLPGKVAIDPDICYYSAQAIETRVHQGSKVGKKN</sequence>
<keyword evidence="4" id="KW-0670">Pyruvate</keyword>
<dbReference type="GO" id="GO:0008654">
    <property type="term" value="P:phospholipid biosynthetic process"/>
    <property type="evidence" value="ECO:0007669"/>
    <property type="project" value="InterPro"/>
</dbReference>
<dbReference type="PANTHER" id="PTHR10067:SF17">
    <property type="entry name" value="PHOSPHATIDYLSERINE DECARBOXYLASE PROENZYME 2"/>
    <property type="match status" value="1"/>
</dbReference>
<name>A0A2M7G979_9BACT</name>
<evidence type="ECO:0000256" key="3">
    <source>
        <dbReference type="ARBA" id="ARBA00023239"/>
    </source>
</evidence>
<evidence type="ECO:0000256" key="2">
    <source>
        <dbReference type="ARBA" id="ARBA00023145"/>
    </source>
</evidence>
<dbReference type="AlphaFoldDB" id="A0A2M7G979"/>
<dbReference type="GO" id="GO:0004609">
    <property type="term" value="F:phosphatidylserine decarboxylase activity"/>
    <property type="evidence" value="ECO:0007669"/>
    <property type="project" value="InterPro"/>
</dbReference>
<evidence type="ECO:0000313" key="5">
    <source>
        <dbReference type="EMBL" id="PIW18668.1"/>
    </source>
</evidence>
<gene>
    <name evidence="5" type="ORF">COW36_05070</name>
</gene>
<dbReference type="InterPro" id="IPR003817">
    <property type="entry name" value="PS_Dcarbxylase"/>
</dbReference>
<evidence type="ECO:0000313" key="6">
    <source>
        <dbReference type="Proteomes" id="UP000231019"/>
    </source>
</evidence>
<keyword evidence="2" id="KW-0865">Zymogen</keyword>